<protein>
    <submittedName>
        <fullName evidence="2">Carboxymuconolactone decarboxylase family protein</fullName>
    </submittedName>
</protein>
<dbReference type="PANTHER" id="PTHR34846">
    <property type="entry name" value="4-CARBOXYMUCONOLACTONE DECARBOXYLASE FAMILY PROTEIN (AFU_ORTHOLOGUE AFUA_6G11590)"/>
    <property type="match status" value="1"/>
</dbReference>
<reference evidence="2 5" key="2">
    <citation type="submission" date="2022-10" db="EMBL/GenBank/DDBJ databases">
        <title>The complete genomes of actinobacterial strains from the NBC collection.</title>
        <authorList>
            <person name="Joergensen T.S."/>
            <person name="Alvarez Arevalo M."/>
            <person name="Sterndorff E.B."/>
            <person name="Faurdal D."/>
            <person name="Vuksanovic O."/>
            <person name="Mourched A.-S."/>
            <person name="Charusanti P."/>
            <person name="Shaw S."/>
            <person name="Blin K."/>
            <person name="Weber T."/>
        </authorList>
    </citation>
    <scope>NUCLEOTIDE SEQUENCE [LARGE SCALE GENOMIC DNA]</scope>
    <source>
        <strain evidence="2 5">NBC 01769</strain>
    </source>
</reference>
<sequence>MTPRMDNPSLVVPGALQPLLDLSEVIGKVGIPQATLDLIRLRVSEINGRDWTLVDRAGVVNGADDRLPLVATWRTETVFSHAERSALAMAEAVTLMTDPQDMASDEVWEECAKYFDDKQLGALLMHVGLVNMWNRVNVASNQAPAAWR</sequence>
<dbReference type="PANTHER" id="PTHR34846:SF7">
    <property type="entry name" value="BLL7811 PROTEIN"/>
    <property type="match status" value="1"/>
</dbReference>
<keyword evidence="5" id="KW-1185">Reference proteome</keyword>
<evidence type="ECO:0000313" key="5">
    <source>
        <dbReference type="Proteomes" id="UP001330827"/>
    </source>
</evidence>
<dbReference type="Proteomes" id="UP000318186">
    <property type="component" value="Unassembled WGS sequence"/>
</dbReference>
<dbReference type="Gene3D" id="1.20.1290.10">
    <property type="entry name" value="AhpD-like"/>
    <property type="match status" value="1"/>
</dbReference>
<dbReference type="SUPFAM" id="SSF69118">
    <property type="entry name" value="AhpD-like"/>
    <property type="match status" value="1"/>
</dbReference>
<evidence type="ECO:0000313" key="4">
    <source>
        <dbReference type="Proteomes" id="UP000318186"/>
    </source>
</evidence>
<dbReference type="EMBL" id="CP109114">
    <property type="protein sequence ID" value="WSC11549.1"/>
    <property type="molecule type" value="Genomic_DNA"/>
</dbReference>
<dbReference type="EMBL" id="VIWW01000002">
    <property type="protein sequence ID" value="TWF92146.1"/>
    <property type="molecule type" value="Genomic_DNA"/>
</dbReference>
<reference evidence="1 4" key="1">
    <citation type="submission" date="2019-06" db="EMBL/GenBank/DDBJ databases">
        <title>Sequencing the genomes of 1000 actinobacteria strains.</title>
        <authorList>
            <person name="Klenk H.-P."/>
        </authorList>
    </citation>
    <scope>NUCLEOTIDE SEQUENCE [LARGE SCALE GENOMIC DNA]</scope>
    <source>
        <strain evidence="1 4">DSM 42059</strain>
    </source>
</reference>
<dbReference type="OrthoDB" id="331146at2"/>
<evidence type="ECO:0000313" key="1">
    <source>
        <dbReference type="EMBL" id="TWF92146.1"/>
    </source>
</evidence>
<organism evidence="1 4">
    <name type="scientific">Streptomyces brevispora</name>
    <dbReference type="NCBI Taxonomy" id="887462"/>
    <lineage>
        <taxon>Bacteria</taxon>
        <taxon>Bacillati</taxon>
        <taxon>Actinomycetota</taxon>
        <taxon>Actinomycetes</taxon>
        <taxon>Kitasatosporales</taxon>
        <taxon>Streptomycetaceae</taxon>
        <taxon>Streptomyces</taxon>
    </lineage>
</organism>
<dbReference type="EMBL" id="CP109114">
    <property type="protein sequence ID" value="WSC17562.1"/>
    <property type="molecule type" value="Genomic_DNA"/>
</dbReference>
<dbReference type="InterPro" id="IPR029032">
    <property type="entry name" value="AhpD-like"/>
</dbReference>
<proteinExistence type="predicted"/>
<name>A0A561TYG1_9ACTN</name>
<dbReference type="RefSeq" id="WP_145767964.1">
    <property type="nucleotide sequence ID" value="NZ_CP109114.1"/>
</dbReference>
<accession>A0A561TYG1</accession>
<evidence type="ECO:0000313" key="3">
    <source>
        <dbReference type="EMBL" id="WSC17562.1"/>
    </source>
</evidence>
<dbReference type="AlphaFoldDB" id="A0A561TYG1"/>
<dbReference type="Proteomes" id="UP001330827">
    <property type="component" value="Chromosome"/>
</dbReference>
<evidence type="ECO:0000313" key="2">
    <source>
        <dbReference type="EMBL" id="WSC11549.1"/>
    </source>
</evidence>
<gene>
    <name evidence="1" type="ORF">FHX80_12465</name>
    <name evidence="2" type="ORF">OIE64_00760</name>
    <name evidence="3" type="ORF">OIE64_35280</name>
</gene>